<proteinExistence type="predicted"/>
<keyword evidence="2" id="KW-1185">Reference proteome</keyword>
<name>A0ACB8E0I4_DERSI</name>
<evidence type="ECO:0000313" key="1">
    <source>
        <dbReference type="EMBL" id="KAH7980314.1"/>
    </source>
</evidence>
<dbReference type="Proteomes" id="UP000821865">
    <property type="component" value="Chromosome 1"/>
</dbReference>
<organism evidence="1 2">
    <name type="scientific">Dermacentor silvarum</name>
    <name type="common">Tick</name>
    <dbReference type="NCBI Taxonomy" id="543639"/>
    <lineage>
        <taxon>Eukaryota</taxon>
        <taxon>Metazoa</taxon>
        <taxon>Ecdysozoa</taxon>
        <taxon>Arthropoda</taxon>
        <taxon>Chelicerata</taxon>
        <taxon>Arachnida</taxon>
        <taxon>Acari</taxon>
        <taxon>Parasitiformes</taxon>
        <taxon>Ixodida</taxon>
        <taxon>Ixodoidea</taxon>
        <taxon>Ixodidae</taxon>
        <taxon>Rhipicephalinae</taxon>
        <taxon>Dermacentor</taxon>
    </lineage>
</organism>
<comment type="caution">
    <text evidence="1">The sequence shown here is derived from an EMBL/GenBank/DDBJ whole genome shotgun (WGS) entry which is preliminary data.</text>
</comment>
<gene>
    <name evidence="1" type="ORF">HPB49_014757</name>
</gene>
<accession>A0ACB8E0I4</accession>
<protein>
    <submittedName>
        <fullName evidence="1">Uncharacterized protein</fullName>
    </submittedName>
</protein>
<dbReference type="EMBL" id="CM023470">
    <property type="protein sequence ID" value="KAH7980314.1"/>
    <property type="molecule type" value="Genomic_DNA"/>
</dbReference>
<sequence>MYALLRSCTKVALRLPPSTSIARLLNLGTHNTFEELAEATLTAQLTRFPGTAAGHTQLCQLGIAPIPHPTEVVPLFPELYSHLVIPPIPKNMHPEHDGKRRPARTKALTKQYGDSSGVAYVDAATYSSGSRMVLAVVNNQARLLASGFIITDSSATAEEAAIAHALISTSATKFLSDSKSAL</sequence>
<evidence type="ECO:0000313" key="2">
    <source>
        <dbReference type="Proteomes" id="UP000821865"/>
    </source>
</evidence>
<reference evidence="1" key="1">
    <citation type="submission" date="2020-05" db="EMBL/GenBank/DDBJ databases">
        <title>Large-scale comparative analyses of tick genomes elucidate their genetic diversity and vector capacities.</title>
        <authorList>
            <person name="Jia N."/>
            <person name="Wang J."/>
            <person name="Shi W."/>
            <person name="Du L."/>
            <person name="Sun Y."/>
            <person name="Zhan W."/>
            <person name="Jiang J."/>
            <person name="Wang Q."/>
            <person name="Zhang B."/>
            <person name="Ji P."/>
            <person name="Sakyi L.B."/>
            <person name="Cui X."/>
            <person name="Yuan T."/>
            <person name="Jiang B."/>
            <person name="Yang W."/>
            <person name="Lam T.T.-Y."/>
            <person name="Chang Q."/>
            <person name="Ding S."/>
            <person name="Wang X."/>
            <person name="Zhu J."/>
            <person name="Ruan X."/>
            <person name="Zhao L."/>
            <person name="Wei J."/>
            <person name="Que T."/>
            <person name="Du C."/>
            <person name="Cheng J."/>
            <person name="Dai P."/>
            <person name="Han X."/>
            <person name="Huang E."/>
            <person name="Gao Y."/>
            <person name="Liu J."/>
            <person name="Shao H."/>
            <person name="Ye R."/>
            <person name="Li L."/>
            <person name="Wei W."/>
            <person name="Wang X."/>
            <person name="Wang C."/>
            <person name="Yang T."/>
            <person name="Huo Q."/>
            <person name="Li W."/>
            <person name="Guo W."/>
            <person name="Chen H."/>
            <person name="Zhou L."/>
            <person name="Ni X."/>
            <person name="Tian J."/>
            <person name="Zhou Y."/>
            <person name="Sheng Y."/>
            <person name="Liu T."/>
            <person name="Pan Y."/>
            <person name="Xia L."/>
            <person name="Li J."/>
            <person name="Zhao F."/>
            <person name="Cao W."/>
        </authorList>
    </citation>
    <scope>NUCLEOTIDE SEQUENCE</scope>
    <source>
        <strain evidence="1">Dsil-2018</strain>
    </source>
</reference>